<keyword evidence="1" id="KW-0449">Lipoprotein</keyword>
<dbReference type="AlphaFoldDB" id="A0A2A3JR94"/>
<organism evidence="2">
    <name type="scientific">Alloyangia mangrovi</name>
    <dbReference type="NCBI Taxonomy" id="1779329"/>
    <lineage>
        <taxon>Bacteria</taxon>
        <taxon>Pseudomonadati</taxon>
        <taxon>Pseudomonadota</taxon>
        <taxon>Alphaproteobacteria</taxon>
        <taxon>Rhodobacterales</taxon>
        <taxon>Roseobacteraceae</taxon>
        <taxon>Alloyangia</taxon>
    </lineage>
</organism>
<reference evidence="3" key="2">
    <citation type="submission" date="2023-07" db="EMBL/GenBank/DDBJ databases">
        <title>Yangia mangrovi SAOS 153D genome.</title>
        <authorList>
            <person name="Verma A."/>
            <person name="Pal Y."/>
            <person name="Sundharam S."/>
            <person name="Bisht B."/>
            <person name="Srinivasan K."/>
        </authorList>
    </citation>
    <scope>NUCLEOTIDE SEQUENCE [LARGE SCALE GENOMIC DNA]</scope>
    <source>
        <strain evidence="3">SAOS 153D</strain>
    </source>
</reference>
<dbReference type="OrthoDB" id="6237231at2"/>
<sequence length="226" mass="24406">MGTVLAMKMRALFTGLALALLAGCGSDLNMVRYLADLGTAVSDLGKPQQDIRGQITPQMVAAAGRPVLFATLPQRGTQVVFVEDTRNGDSTSWLSPSNEAIVLQDGVLIATRAAGGDLISADVRDVRAALAGAPGPAERIHRYLDGENHLVVHAYICDYSRAPDVAAAYFGQLEVTRVDERCTGPQENFENRYWIAASGDIVRSEQWVGPAVGHLTYERLSNWADY</sequence>
<reference evidence="2" key="1">
    <citation type="submission" date="2017-09" db="EMBL/GenBank/DDBJ databases">
        <title>Yangia sp. SAOS 153D whole genome sequencing.</title>
        <authorList>
            <person name="Verma A."/>
            <person name="Krishnamurthi S."/>
        </authorList>
    </citation>
    <scope>NUCLEOTIDE SEQUENCE [LARGE SCALE GENOMIC DNA]</scope>
    <source>
        <strain evidence="2">SAOS 153D</strain>
    </source>
</reference>
<evidence type="ECO:0000313" key="1">
    <source>
        <dbReference type="EMBL" id="MCT4372272.1"/>
    </source>
</evidence>
<dbReference type="InterPro" id="IPR021308">
    <property type="entry name" value="GfcB"/>
</dbReference>
<dbReference type="Proteomes" id="UP000217448">
    <property type="component" value="Unassembled WGS sequence"/>
</dbReference>
<accession>A0A2A3JR94</accession>
<evidence type="ECO:0000313" key="2">
    <source>
        <dbReference type="EMBL" id="PBD16969.1"/>
    </source>
</evidence>
<dbReference type="EMBL" id="NTHN02000041">
    <property type="protein sequence ID" value="MCT4372272.1"/>
    <property type="molecule type" value="Genomic_DNA"/>
</dbReference>
<reference evidence="1" key="3">
    <citation type="submission" date="2024-05" db="EMBL/GenBank/DDBJ databases">
        <title>Yangia mangrovi SAOS 153D genome.</title>
        <authorList>
            <person name="Verma A."/>
            <person name="Pal Y."/>
            <person name="Sundharam S."/>
            <person name="Bisht B."/>
            <person name="Srinivasan K."/>
        </authorList>
    </citation>
    <scope>NUCLEOTIDE SEQUENCE</scope>
    <source>
        <strain evidence="1">SAOS 153D</strain>
    </source>
</reference>
<dbReference type="RefSeq" id="WP_095884208.1">
    <property type="nucleotide sequence ID" value="NZ_NTHN02000041.1"/>
</dbReference>
<dbReference type="EMBL" id="NTHN01000488">
    <property type="protein sequence ID" value="PBD16969.1"/>
    <property type="molecule type" value="Genomic_DNA"/>
</dbReference>
<protein>
    <submittedName>
        <fullName evidence="1">YjbF family lipoprotein</fullName>
    </submittedName>
</protein>
<dbReference type="SUPFAM" id="SSF159270">
    <property type="entry name" value="YmcC-like"/>
    <property type="match status" value="1"/>
</dbReference>
<proteinExistence type="predicted"/>
<dbReference type="Gene3D" id="2.40.360.10">
    <property type="entry name" value="YmcC-like"/>
    <property type="match status" value="1"/>
</dbReference>
<evidence type="ECO:0000313" key="3">
    <source>
        <dbReference type="Proteomes" id="UP000217448"/>
    </source>
</evidence>
<dbReference type="Pfam" id="PF11102">
    <property type="entry name" value="YjbF"/>
    <property type="match status" value="1"/>
</dbReference>
<keyword evidence="3" id="KW-1185">Reference proteome</keyword>
<comment type="caution">
    <text evidence="2">The sequence shown here is derived from an EMBL/GenBank/DDBJ whole genome shotgun (WGS) entry which is preliminary data.</text>
</comment>
<dbReference type="InterPro" id="IPR023373">
    <property type="entry name" value="YmcC_sf"/>
</dbReference>
<gene>
    <name evidence="1" type="ORF">CLG85_018905</name>
    <name evidence="2" type="ORF">CLG85_22685</name>
</gene>
<name>A0A2A3JR94_9RHOB</name>